<evidence type="ECO:0000256" key="6">
    <source>
        <dbReference type="ARBA" id="ARBA00022989"/>
    </source>
</evidence>
<evidence type="ECO:0000256" key="3">
    <source>
        <dbReference type="ARBA" id="ARBA00022475"/>
    </source>
</evidence>
<dbReference type="Proteomes" id="UP000316181">
    <property type="component" value="Unassembled WGS sequence"/>
</dbReference>
<dbReference type="Gene3D" id="3.30.465.10">
    <property type="match status" value="1"/>
</dbReference>
<dbReference type="InterPro" id="IPR000644">
    <property type="entry name" value="CBS_dom"/>
</dbReference>
<dbReference type="AlphaFoldDB" id="A0A542SMU0"/>
<dbReference type="Pfam" id="PF03471">
    <property type="entry name" value="CorC_HlyC"/>
    <property type="match status" value="1"/>
</dbReference>
<evidence type="ECO:0000256" key="9">
    <source>
        <dbReference type="PROSITE-ProRule" id="PRU00703"/>
    </source>
</evidence>
<dbReference type="OrthoDB" id="110231at2"/>
<feature type="compositionally biased region" description="Basic and acidic residues" evidence="10">
    <location>
        <begin position="429"/>
        <end position="439"/>
    </location>
</feature>
<dbReference type="GO" id="GO:0005886">
    <property type="term" value="C:plasma membrane"/>
    <property type="evidence" value="ECO:0007669"/>
    <property type="project" value="UniProtKB-SubCell"/>
</dbReference>
<comment type="subcellular location">
    <subcellularLocation>
        <location evidence="1">Cell membrane</location>
        <topology evidence="1">Multi-pass membrane protein</topology>
    </subcellularLocation>
</comment>
<keyword evidence="6 11" id="KW-1133">Transmembrane helix</keyword>
<reference evidence="13 14" key="1">
    <citation type="submission" date="2019-06" db="EMBL/GenBank/DDBJ databases">
        <title>Sequencing the genomes of 1000 actinobacteria strains.</title>
        <authorList>
            <person name="Klenk H.-P."/>
        </authorList>
    </citation>
    <scope>NUCLEOTIDE SEQUENCE [LARGE SCALE GENOMIC DNA]</scope>
    <source>
        <strain evidence="13 14">DSM 10596</strain>
    </source>
</reference>
<dbReference type="RefSeq" id="WP_142111272.1">
    <property type="nucleotide sequence ID" value="NZ_BAAATB010000008.1"/>
</dbReference>
<dbReference type="SUPFAM" id="SSF54631">
    <property type="entry name" value="CBS-domain pair"/>
    <property type="match status" value="1"/>
</dbReference>
<dbReference type="InterPro" id="IPR005170">
    <property type="entry name" value="Transptr-assoc_dom"/>
</dbReference>
<dbReference type="GO" id="GO:0050660">
    <property type="term" value="F:flavin adenine dinucleotide binding"/>
    <property type="evidence" value="ECO:0007669"/>
    <property type="project" value="InterPro"/>
</dbReference>
<name>A0A542SMU0_9MICO</name>
<evidence type="ECO:0000256" key="11">
    <source>
        <dbReference type="SAM" id="Phobius"/>
    </source>
</evidence>
<feature type="domain" description="CBS" evidence="12">
    <location>
        <begin position="271"/>
        <end position="329"/>
    </location>
</feature>
<gene>
    <name evidence="13" type="ORF">FB389_0583</name>
</gene>
<comment type="caution">
    <text evidence="13">The sequence shown here is derived from an EMBL/GenBank/DDBJ whole genome shotgun (WGS) entry which is preliminary data.</text>
</comment>
<dbReference type="FunFam" id="3.10.580.10:FF:000002">
    <property type="entry name" value="Magnesium/cobalt efflux protein CorC"/>
    <property type="match status" value="1"/>
</dbReference>
<feature type="domain" description="CBS" evidence="12">
    <location>
        <begin position="199"/>
        <end position="258"/>
    </location>
</feature>
<dbReference type="Gene3D" id="3.10.580.10">
    <property type="entry name" value="CBS-domain"/>
    <property type="match status" value="1"/>
</dbReference>
<feature type="region of interest" description="Disordered" evidence="10">
    <location>
        <begin position="418"/>
        <end position="439"/>
    </location>
</feature>
<dbReference type="InterPro" id="IPR016169">
    <property type="entry name" value="FAD-bd_PCMH_sub2"/>
</dbReference>
<dbReference type="Pfam" id="PF00571">
    <property type="entry name" value="CBS"/>
    <property type="match status" value="2"/>
</dbReference>
<evidence type="ECO:0000256" key="4">
    <source>
        <dbReference type="ARBA" id="ARBA00022692"/>
    </source>
</evidence>
<protein>
    <submittedName>
        <fullName evidence="13">CBS domain containing-hemolysin-like protein</fullName>
    </submittedName>
</protein>
<evidence type="ECO:0000256" key="10">
    <source>
        <dbReference type="SAM" id="MobiDB-lite"/>
    </source>
</evidence>
<dbReference type="InterPro" id="IPR036318">
    <property type="entry name" value="FAD-bd_PCMH-like_sf"/>
</dbReference>
<keyword evidence="4 11" id="KW-0812">Transmembrane</keyword>
<evidence type="ECO:0000259" key="12">
    <source>
        <dbReference type="PROSITE" id="PS51371"/>
    </source>
</evidence>
<evidence type="ECO:0000256" key="1">
    <source>
        <dbReference type="ARBA" id="ARBA00004651"/>
    </source>
</evidence>
<dbReference type="Pfam" id="PF01595">
    <property type="entry name" value="CNNM"/>
    <property type="match status" value="1"/>
</dbReference>
<dbReference type="SMART" id="SM01091">
    <property type="entry name" value="CorC_HlyC"/>
    <property type="match status" value="1"/>
</dbReference>
<keyword evidence="8 11" id="KW-0472">Membrane</keyword>
<feature type="transmembrane region" description="Helical" evidence="11">
    <location>
        <begin position="92"/>
        <end position="113"/>
    </location>
</feature>
<evidence type="ECO:0000313" key="14">
    <source>
        <dbReference type="Proteomes" id="UP000316181"/>
    </source>
</evidence>
<evidence type="ECO:0000256" key="2">
    <source>
        <dbReference type="ARBA" id="ARBA00006337"/>
    </source>
</evidence>
<evidence type="ECO:0000256" key="8">
    <source>
        <dbReference type="ARBA" id="ARBA00023136"/>
    </source>
</evidence>
<organism evidence="13 14">
    <name type="scientific">Rarobacter incanus</name>
    <dbReference type="NCBI Taxonomy" id="153494"/>
    <lineage>
        <taxon>Bacteria</taxon>
        <taxon>Bacillati</taxon>
        <taxon>Actinomycetota</taxon>
        <taxon>Actinomycetes</taxon>
        <taxon>Micrococcales</taxon>
        <taxon>Rarobacteraceae</taxon>
        <taxon>Rarobacter</taxon>
    </lineage>
</organism>
<accession>A0A542SMU0</accession>
<dbReference type="EMBL" id="VFNV01000001">
    <property type="protein sequence ID" value="TQK75939.1"/>
    <property type="molecule type" value="Genomic_DNA"/>
</dbReference>
<evidence type="ECO:0000313" key="13">
    <source>
        <dbReference type="EMBL" id="TQK75939.1"/>
    </source>
</evidence>
<dbReference type="InterPro" id="IPR046342">
    <property type="entry name" value="CBS_dom_sf"/>
</dbReference>
<evidence type="ECO:0000256" key="7">
    <source>
        <dbReference type="ARBA" id="ARBA00023122"/>
    </source>
</evidence>
<comment type="similarity">
    <text evidence="2">Belongs to the UPF0053 family.</text>
</comment>
<keyword evidence="7 9" id="KW-0129">CBS domain</keyword>
<dbReference type="InterPro" id="IPR002550">
    <property type="entry name" value="CNNM"/>
</dbReference>
<dbReference type="SUPFAM" id="SSF56176">
    <property type="entry name" value="FAD-binding/transporter-associated domain-like"/>
    <property type="match status" value="1"/>
</dbReference>
<sequence>MSDAPIAVLLIVTILGNAMAAALSAGEAAVLRASRTAVADAVARHPQRRSRIEAIMADPQRTASAAALVRVISETIAAVCLTIAVSGLVSSWWLVLVIAGLASVLFALVLVRLSPRTVGRNRPGRTLGWASGILRVALTIAKAAPWAVATRPGIREGGPGGELVEMVDRAEESGAIEELERDMLRSVVELSNTMTREVMVPRTDMIVINAEETLPRAQRLFLRSGYSRIPVIGDSTDDLLGVLYFKDVVRVLDEGSSRSGSSAHERQVKEVMRSPMFVPESKPVDALLREFQASSSSHVALVVDEYGGIAGLVTVEDTVEEIVGELVDEHDTAAPEVEDLGEGRFRVPARCPVSELGELFDIELDDDDVDTVGGLLAKALGRVPLPGSQADVSGIHLQAERSEGRRKRLSTVIASLTAVQARPDQSPLPDHETTGDRHE</sequence>
<dbReference type="InterPro" id="IPR044751">
    <property type="entry name" value="Ion_transp-like_CBS"/>
</dbReference>
<evidence type="ECO:0000256" key="5">
    <source>
        <dbReference type="ARBA" id="ARBA00022737"/>
    </source>
</evidence>
<dbReference type="PANTHER" id="PTHR22777">
    <property type="entry name" value="HEMOLYSIN-RELATED"/>
    <property type="match status" value="1"/>
</dbReference>
<dbReference type="SMART" id="SM00116">
    <property type="entry name" value="CBS"/>
    <property type="match status" value="1"/>
</dbReference>
<keyword evidence="3" id="KW-1003">Cell membrane</keyword>
<dbReference type="PANTHER" id="PTHR22777:SF32">
    <property type="entry name" value="UPF0053 INNER MEMBRANE PROTEIN YFJD"/>
    <property type="match status" value="1"/>
</dbReference>
<dbReference type="PROSITE" id="PS51371">
    <property type="entry name" value="CBS"/>
    <property type="match status" value="2"/>
</dbReference>
<keyword evidence="14" id="KW-1185">Reference proteome</keyword>
<proteinExistence type="inferred from homology"/>
<dbReference type="CDD" id="cd04590">
    <property type="entry name" value="CBS_pair_CorC_HlyC_assoc"/>
    <property type="match status" value="1"/>
</dbReference>
<keyword evidence="5" id="KW-0677">Repeat</keyword>